<name>A0A5C6TUA8_9SPHN</name>
<sequence>MTRDGPLTIAGGGLAGCLVALALAKLRPDADFVLVEQGERFGGNHVWSFFDADVAPGDRWLVEPMIAASWDGYDVRFPDRARTLPTRYNSTRSDRLDALVRERLRPDQYRLGEGVDEARIDIDARGAANLDALDLGWQKFVGRDLRLAAPHGLARPIVMDACVDQTDGYRFIYCLPFAEDRLLIEDTYYSTDPTLDRAALAARIEAYADARGWRIAAVEGEEAGVLPVAMGGDFDAFWPETEGAARIGLRGGFFHPTTGYSLPDAVRIALLIARQRDFARLPQLLRAEAKRLWKARGFYRLLDRMLFRAAPPADRYRVLQHFYRLDPRLIERFYAAGSTFADKARILSGKPPVPLLRALKALA</sequence>
<dbReference type="GO" id="GO:0016117">
    <property type="term" value="P:carotenoid biosynthetic process"/>
    <property type="evidence" value="ECO:0007669"/>
    <property type="project" value="InterPro"/>
</dbReference>
<keyword evidence="3" id="KW-1185">Reference proteome</keyword>
<dbReference type="NCBIfam" id="TIGR01789">
    <property type="entry name" value="lycopene_cycl"/>
    <property type="match status" value="1"/>
</dbReference>
<accession>A0A5C6TUA8</accession>
<comment type="caution">
    <text evidence="2">The sequence shown here is derived from an EMBL/GenBank/DDBJ whole genome shotgun (WGS) entry which is preliminary data.</text>
</comment>
<organism evidence="2 3">
    <name type="scientific">Allosphingosinicella ginsenosidimutans</name>
    <dbReference type="NCBI Taxonomy" id="1176539"/>
    <lineage>
        <taxon>Bacteria</taxon>
        <taxon>Pseudomonadati</taxon>
        <taxon>Pseudomonadota</taxon>
        <taxon>Alphaproteobacteria</taxon>
        <taxon>Sphingomonadales</taxon>
        <taxon>Sphingomonadaceae</taxon>
        <taxon>Allosphingosinicella</taxon>
    </lineage>
</organism>
<dbReference type="InterPro" id="IPR010108">
    <property type="entry name" value="Lycopene_cyclase_b/e"/>
</dbReference>
<dbReference type="InterPro" id="IPR008461">
    <property type="entry name" value="CrtY"/>
</dbReference>
<dbReference type="PROSITE" id="PS51257">
    <property type="entry name" value="PROKAR_LIPOPROTEIN"/>
    <property type="match status" value="1"/>
</dbReference>
<evidence type="ECO:0000256" key="1">
    <source>
        <dbReference type="ARBA" id="ARBA00006599"/>
    </source>
</evidence>
<evidence type="ECO:0000313" key="2">
    <source>
        <dbReference type="EMBL" id="TXC63972.1"/>
    </source>
</evidence>
<reference evidence="2 3" key="1">
    <citation type="journal article" date="2015" name="J. Microbiol.">
        <title>Sphingosinicella ginsenosidimutans sp. nov., with ginsenoside converting activity.</title>
        <authorList>
            <person name="Kim J.K."/>
            <person name="Kang M.S."/>
            <person name="Park S.C."/>
            <person name="Kim K.M."/>
            <person name="Choi K."/>
            <person name="Yoon M.H."/>
            <person name="Im W.T."/>
        </authorList>
    </citation>
    <scope>NUCLEOTIDE SEQUENCE [LARGE SCALE GENOMIC DNA]</scope>
    <source>
        <strain evidence="2 3">BS-11</strain>
    </source>
</reference>
<comment type="similarity">
    <text evidence="1">Belongs to the lycopene cyclase family.</text>
</comment>
<dbReference type="OrthoDB" id="5793379at2"/>
<dbReference type="InterPro" id="IPR036188">
    <property type="entry name" value="FAD/NAD-bd_sf"/>
</dbReference>
<dbReference type="AlphaFoldDB" id="A0A5C6TUA8"/>
<proteinExistence type="inferred from homology"/>
<keyword evidence="2" id="KW-0413">Isomerase</keyword>
<dbReference type="EMBL" id="VOQQ01000001">
    <property type="protein sequence ID" value="TXC63972.1"/>
    <property type="molecule type" value="Genomic_DNA"/>
</dbReference>
<dbReference type="RefSeq" id="WP_147043378.1">
    <property type="nucleotide sequence ID" value="NZ_BAABIR010000001.1"/>
</dbReference>
<gene>
    <name evidence="2" type="primary">crtY</name>
    <name evidence="2" type="ORF">FRZ32_10060</name>
</gene>
<dbReference type="Proteomes" id="UP000321249">
    <property type="component" value="Unassembled WGS sequence"/>
</dbReference>
<dbReference type="GO" id="GO:0045436">
    <property type="term" value="F:lycopene beta cyclase activity"/>
    <property type="evidence" value="ECO:0007669"/>
    <property type="project" value="InterPro"/>
</dbReference>
<dbReference type="EC" id="5.5.1.19" evidence="2"/>
<protein>
    <submittedName>
        <fullName evidence="2">Lycopene beta-cyclase CrtY</fullName>
        <ecNumber evidence="2">5.5.1.19</ecNumber>
    </submittedName>
</protein>
<dbReference type="NCBIfam" id="TIGR01790">
    <property type="entry name" value="carotene-cycl"/>
    <property type="match status" value="1"/>
</dbReference>
<dbReference type="SUPFAM" id="SSF51905">
    <property type="entry name" value="FAD/NAD(P)-binding domain"/>
    <property type="match status" value="2"/>
</dbReference>
<dbReference type="Pfam" id="PF05834">
    <property type="entry name" value="Lycopene_cycl"/>
    <property type="match status" value="2"/>
</dbReference>
<dbReference type="GO" id="GO:0016705">
    <property type="term" value="F:oxidoreductase activity, acting on paired donors, with incorporation or reduction of molecular oxygen"/>
    <property type="evidence" value="ECO:0007669"/>
    <property type="project" value="InterPro"/>
</dbReference>
<evidence type="ECO:0000313" key="3">
    <source>
        <dbReference type="Proteomes" id="UP000321249"/>
    </source>
</evidence>